<evidence type="ECO:0000259" key="1">
    <source>
        <dbReference type="Pfam" id="PF18734"/>
    </source>
</evidence>
<evidence type="ECO:0000313" key="3">
    <source>
        <dbReference type="Proteomes" id="UP001349262"/>
    </source>
</evidence>
<comment type="caution">
    <text evidence="2">The sequence shown here is derived from an EMBL/GenBank/DDBJ whole genome shotgun (WGS) entry which is preliminary data.</text>
</comment>
<dbReference type="InterPro" id="IPR040704">
    <property type="entry name" value="HEPN_AbiU2"/>
</dbReference>
<name>A0ABU7TAM0_9HYPH</name>
<dbReference type="Pfam" id="PF18734">
    <property type="entry name" value="HEPN_AbiU2"/>
    <property type="match status" value="1"/>
</dbReference>
<proteinExistence type="predicted"/>
<dbReference type="EMBL" id="MLBY01000004">
    <property type="protein sequence ID" value="MEE7457555.1"/>
    <property type="molecule type" value="Genomic_DNA"/>
</dbReference>
<sequence>MFHAVPDAERLAKAKQYTDRVVGHLMALFPTHEANQLVIYGDTLSRQIPPSYAAHAFNQFQQNMHLMELLRLCALWDKPGADRESIPTILALIDKPEIVHTLADATHRFYANELTATHLTPFKDADHQAAYEAWWEDERKTRADEEAAKLRTWLDEARASGETAQASPELTALREFRDGYIAHNLSLPEPDPNAPTKVQGLRYGDETKLLETSIEITDRLHLALNGTSFDWNGSREIAASNAEELWGACQFIGITRNRRKSLRT</sequence>
<evidence type="ECO:0000313" key="2">
    <source>
        <dbReference type="EMBL" id="MEE7457555.1"/>
    </source>
</evidence>
<dbReference type="Proteomes" id="UP001349262">
    <property type="component" value="Unassembled WGS sequence"/>
</dbReference>
<organism evidence="2 3">
    <name type="scientific">Methylobacterium radiotolerans</name>
    <dbReference type="NCBI Taxonomy" id="31998"/>
    <lineage>
        <taxon>Bacteria</taxon>
        <taxon>Pseudomonadati</taxon>
        <taxon>Pseudomonadota</taxon>
        <taxon>Alphaproteobacteria</taxon>
        <taxon>Hyphomicrobiales</taxon>
        <taxon>Methylobacteriaceae</taxon>
        <taxon>Methylobacterium</taxon>
    </lineage>
</organism>
<gene>
    <name evidence="2" type="ORF">MRSR164_12425</name>
</gene>
<keyword evidence="3" id="KW-1185">Reference proteome</keyword>
<accession>A0ABU7TAM0</accession>
<reference evidence="2 3" key="1">
    <citation type="journal article" date="2012" name="Genet. Mol. Biol.">
        <title>Analysis of 16S rRNA and mxaF genes revealing insights into Methylobacterium niche-specific plant association.</title>
        <authorList>
            <person name="Dourado M.N."/>
            <person name="Andreote F.D."/>
            <person name="Dini-Andreote F."/>
            <person name="Conti R."/>
            <person name="Araujo J.M."/>
            <person name="Araujo W.L."/>
        </authorList>
    </citation>
    <scope>NUCLEOTIDE SEQUENCE [LARGE SCALE GENOMIC DNA]</scope>
    <source>
        <strain evidence="2 3">SR1.6/4</strain>
    </source>
</reference>
<feature type="domain" description="HEPN AbiU2-like" evidence="1">
    <location>
        <begin position="43"/>
        <end position="233"/>
    </location>
</feature>
<protein>
    <recommendedName>
        <fullName evidence="1">HEPN AbiU2-like domain-containing protein</fullName>
    </recommendedName>
</protein>